<proteinExistence type="predicted"/>
<dbReference type="SUPFAM" id="SSF53474">
    <property type="entry name" value="alpha/beta-Hydrolases"/>
    <property type="match status" value="1"/>
</dbReference>
<feature type="domain" description="AB hydrolase-1" evidence="2">
    <location>
        <begin position="35"/>
        <end position="277"/>
    </location>
</feature>
<evidence type="ECO:0000313" key="4">
    <source>
        <dbReference type="Proteomes" id="UP000317982"/>
    </source>
</evidence>
<dbReference type="InterPro" id="IPR000639">
    <property type="entry name" value="Epox_hydrolase-like"/>
</dbReference>
<name>A0A545AIG0_9ACTN</name>
<dbReference type="InterPro" id="IPR029058">
    <property type="entry name" value="AB_hydrolase_fold"/>
</dbReference>
<dbReference type="InterPro" id="IPR000073">
    <property type="entry name" value="AB_hydrolase_1"/>
</dbReference>
<keyword evidence="1 3" id="KW-0378">Hydrolase</keyword>
<dbReference type="PRINTS" id="PR00412">
    <property type="entry name" value="EPOXHYDRLASE"/>
</dbReference>
<dbReference type="RefSeq" id="WP_142708533.1">
    <property type="nucleotide sequence ID" value="NZ_VIRS01000030.1"/>
</dbReference>
<gene>
    <name evidence="3" type="ORF">FL583_31590</name>
</gene>
<dbReference type="Pfam" id="PF00561">
    <property type="entry name" value="Abhydrolase_1"/>
    <property type="match status" value="1"/>
</dbReference>
<organism evidence="3 4">
    <name type="scientific">Cryptosporangium phraense</name>
    <dbReference type="NCBI Taxonomy" id="2593070"/>
    <lineage>
        <taxon>Bacteria</taxon>
        <taxon>Bacillati</taxon>
        <taxon>Actinomycetota</taxon>
        <taxon>Actinomycetes</taxon>
        <taxon>Cryptosporangiales</taxon>
        <taxon>Cryptosporangiaceae</taxon>
        <taxon>Cryptosporangium</taxon>
    </lineage>
</organism>
<sequence>MTTGVDRLDPLDGFDYSTIEVGSSRYRVGRRGSGPAVLLLHGFPQTHYCWRSVAPALAGSRTVVVCDLKGYGTSEAAPGGPLGEGYSKREMARELVALMRSAGFARFAVVGHDRGARAGYRLALDHPDVVERLAVLSVIPTAEQFERLDPDAALDYWPFFFLAQPFAERVFAASADYLVRWILASWAGEPLPPDAVERYVAAYSPETIARVCAEYRAAFHLDRGHDLADRAAGRRLTCPVLVHWGAEEGTTSAGPLDVWRRWADDVSGGPLTAGHFLPEEAAEPLARSLTRFLAPPRPA</sequence>
<protein>
    <submittedName>
        <fullName evidence="3">Alpha/beta hydrolase</fullName>
    </submittedName>
</protein>
<keyword evidence="4" id="KW-1185">Reference proteome</keyword>
<evidence type="ECO:0000256" key="1">
    <source>
        <dbReference type="ARBA" id="ARBA00022801"/>
    </source>
</evidence>
<dbReference type="Gene3D" id="3.40.50.1820">
    <property type="entry name" value="alpha/beta hydrolase"/>
    <property type="match status" value="1"/>
</dbReference>
<comment type="caution">
    <text evidence="3">The sequence shown here is derived from an EMBL/GenBank/DDBJ whole genome shotgun (WGS) entry which is preliminary data.</text>
</comment>
<accession>A0A545AIG0</accession>
<reference evidence="3 4" key="1">
    <citation type="submission" date="2019-07" db="EMBL/GenBank/DDBJ databases">
        <title>Cryptosporangium phraense sp. nov., isolated from plant litter.</title>
        <authorList>
            <person name="Suriyachadkun C."/>
        </authorList>
    </citation>
    <scope>NUCLEOTIDE SEQUENCE [LARGE SCALE GENOMIC DNA]</scope>
    <source>
        <strain evidence="3 4">A-T 5661</strain>
    </source>
</reference>
<evidence type="ECO:0000259" key="2">
    <source>
        <dbReference type="Pfam" id="PF00561"/>
    </source>
</evidence>
<dbReference type="Proteomes" id="UP000317982">
    <property type="component" value="Unassembled WGS sequence"/>
</dbReference>
<dbReference type="PANTHER" id="PTHR43329">
    <property type="entry name" value="EPOXIDE HYDROLASE"/>
    <property type="match status" value="1"/>
</dbReference>
<dbReference type="AlphaFoldDB" id="A0A545AIG0"/>
<dbReference type="InParanoid" id="A0A545AIG0"/>
<dbReference type="GO" id="GO:0016787">
    <property type="term" value="F:hydrolase activity"/>
    <property type="evidence" value="ECO:0007669"/>
    <property type="project" value="UniProtKB-KW"/>
</dbReference>
<evidence type="ECO:0000313" key="3">
    <source>
        <dbReference type="EMBL" id="TQS41103.1"/>
    </source>
</evidence>
<dbReference type="OrthoDB" id="2987348at2"/>
<dbReference type="EMBL" id="VIRS01000030">
    <property type="protein sequence ID" value="TQS41103.1"/>
    <property type="molecule type" value="Genomic_DNA"/>
</dbReference>